<organism evidence="1 2">
    <name type="scientific">Bhargavaea ginsengi</name>
    <dbReference type="NCBI Taxonomy" id="426757"/>
    <lineage>
        <taxon>Bacteria</taxon>
        <taxon>Bacillati</taxon>
        <taxon>Bacillota</taxon>
        <taxon>Bacilli</taxon>
        <taxon>Bacillales</taxon>
        <taxon>Caryophanaceae</taxon>
        <taxon>Bhargavaea</taxon>
    </lineage>
</organism>
<reference evidence="2" key="1">
    <citation type="submission" date="2016-10" db="EMBL/GenBank/DDBJ databases">
        <authorList>
            <person name="Varghese N."/>
            <person name="Submissions S."/>
        </authorList>
    </citation>
    <scope>NUCLEOTIDE SEQUENCE [LARGE SCALE GENOMIC DNA]</scope>
    <source>
        <strain evidence="2">CGMCC 1.6763</strain>
    </source>
</reference>
<protein>
    <recommendedName>
        <fullName evidence="3">Asp/Glu/Hydantoin racemase</fullName>
    </recommendedName>
</protein>
<dbReference type="AlphaFoldDB" id="A0A1H6USL9"/>
<dbReference type="GO" id="GO:0047661">
    <property type="term" value="F:amino-acid racemase activity"/>
    <property type="evidence" value="ECO:0007669"/>
    <property type="project" value="InterPro"/>
</dbReference>
<dbReference type="OrthoDB" id="2910128at2"/>
<name>A0A1H6USL9_9BACL</name>
<accession>A0A1H6USL9</accession>
<evidence type="ECO:0000313" key="2">
    <source>
        <dbReference type="Proteomes" id="UP000199200"/>
    </source>
</evidence>
<dbReference type="EMBL" id="FNZF01000001">
    <property type="protein sequence ID" value="SEI91035.1"/>
    <property type="molecule type" value="Genomic_DNA"/>
</dbReference>
<gene>
    <name evidence="1" type="ORF">SAMN04488127_0767</name>
</gene>
<evidence type="ECO:0000313" key="1">
    <source>
        <dbReference type="EMBL" id="SEI91035.1"/>
    </source>
</evidence>
<keyword evidence="2" id="KW-1185">Reference proteome</keyword>
<proteinExistence type="predicted"/>
<dbReference type="STRING" id="426757.SAMN04488127_0767"/>
<dbReference type="InterPro" id="IPR015942">
    <property type="entry name" value="Asp/Glu/hydantoin_racemase"/>
</dbReference>
<evidence type="ECO:0008006" key="3">
    <source>
        <dbReference type="Google" id="ProtNLM"/>
    </source>
</evidence>
<dbReference type="Pfam" id="PF01177">
    <property type="entry name" value="Asp_Glu_race"/>
    <property type="match status" value="1"/>
</dbReference>
<dbReference type="RefSeq" id="WP_092050083.1">
    <property type="nucleotide sequence ID" value="NZ_FNZF01000001.1"/>
</dbReference>
<sequence length="219" mass="24605">MKVVLISATANSLAPIEEAFRRYAPDVEYVHLLDSDLLFHLERAGEITASIRSRFVDLVRLAEQSGADLIQLTCSAFNGMVPYLQQLTEVRIFRSDQAVLDRALEYGRIGLVSTVSATPVALSGYLKEKRPDVQVISEVEDGAIHLLSEGRKQEHDEKVIRLIRKIESRVDVIVLSQYSIEHVRQLVQSEVPILGAASATAQHVRECLEETERQRLTRT</sequence>
<dbReference type="Proteomes" id="UP000199200">
    <property type="component" value="Unassembled WGS sequence"/>
</dbReference>